<evidence type="ECO:0000256" key="1">
    <source>
        <dbReference type="SAM" id="Phobius"/>
    </source>
</evidence>
<proteinExistence type="predicted"/>
<name>A0A7C9D1W6_OPUST</name>
<accession>A0A7C9D1W6</accession>
<reference evidence="2" key="2">
    <citation type="submission" date="2020-07" db="EMBL/GenBank/DDBJ databases">
        <authorList>
            <person name="Vera ALvarez R."/>
            <person name="Arias-Moreno D.M."/>
            <person name="Jimenez-Jacinto V."/>
            <person name="Jimenez-Bremont J.F."/>
            <person name="Swaminathan K."/>
            <person name="Moose S.P."/>
            <person name="Guerrero-Gonzalez M.L."/>
            <person name="Marino-Ramirez L."/>
            <person name="Landsman D."/>
            <person name="Rodriguez-Kessler M."/>
            <person name="Delgado-Sanchez P."/>
        </authorList>
    </citation>
    <scope>NUCLEOTIDE SEQUENCE</scope>
    <source>
        <tissue evidence="2">Cladode</tissue>
    </source>
</reference>
<dbReference type="AlphaFoldDB" id="A0A7C9D1W6"/>
<feature type="transmembrane region" description="Helical" evidence="1">
    <location>
        <begin position="96"/>
        <end position="116"/>
    </location>
</feature>
<protein>
    <submittedName>
        <fullName evidence="2">Uncharacterized protein</fullName>
    </submittedName>
</protein>
<keyword evidence="1" id="KW-0812">Transmembrane</keyword>
<evidence type="ECO:0000313" key="2">
    <source>
        <dbReference type="EMBL" id="MBA4628684.1"/>
    </source>
</evidence>
<dbReference type="EMBL" id="GISG01066952">
    <property type="protein sequence ID" value="MBA4628684.1"/>
    <property type="molecule type" value="Transcribed_RNA"/>
</dbReference>
<reference evidence="2" key="1">
    <citation type="journal article" date="2013" name="J. Plant Res.">
        <title>Effect of fungi and light on seed germination of three Opuntia species from semiarid lands of central Mexico.</title>
        <authorList>
            <person name="Delgado-Sanchez P."/>
            <person name="Jimenez-Bremont J.F."/>
            <person name="Guerrero-Gonzalez Mde L."/>
            <person name="Flores J."/>
        </authorList>
    </citation>
    <scope>NUCLEOTIDE SEQUENCE</scope>
    <source>
        <tissue evidence="2">Cladode</tissue>
    </source>
</reference>
<organism evidence="2">
    <name type="scientific">Opuntia streptacantha</name>
    <name type="common">Prickly pear cactus</name>
    <name type="synonym">Opuntia cardona</name>
    <dbReference type="NCBI Taxonomy" id="393608"/>
    <lineage>
        <taxon>Eukaryota</taxon>
        <taxon>Viridiplantae</taxon>
        <taxon>Streptophyta</taxon>
        <taxon>Embryophyta</taxon>
        <taxon>Tracheophyta</taxon>
        <taxon>Spermatophyta</taxon>
        <taxon>Magnoliopsida</taxon>
        <taxon>eudicotyledons</taxon>
        <taxon>Gunneridae</taxon>
        <taxon>Pentapetalae</taxon>
        <taxon>Caryophyllales</taxon>
        <taxon>Cactineae</taxon>
        <taxon>Cactaceae</taxon>
        <taxon>Opuntioideae</taxon>
        <taxon>Opuntia</taxon>
    </lineage>
</organism>
<sequence length="139" mass="16932">MMTYYEMDYMFINSLFVLWEAKHRGWRQTKEKQPMFTSVYIEEAEGRSDSENIAIKFVFSNEHFHIYFQVNVKVKYENSPYNLNSSIKRQRTNTHYLSFWCITWSLSLCWSCLFTIHHKLNSEHQSFSPHITNYCRKQC</sequence>
<keyword evidence="1" id="KW-1133">Transmembrane helix</keyword>
<keyword evidence="1" id="KW-0472">Membrane</keyword>